<protein>
    <submittedName>
        <fullName evidence="3">Phycocyanobilin lyase subunit alpha</fullName>
    </submittedName>
</protein>
<evidence type="ECO:0000313" key="4">
    <source>
        <dbReference type="Proteomes" id="UP000247409"/>
    </source>
</evidence>
<dbReference type="Proteomes" id="UP000247409">
    <property type="component" value="Unassembled WGS sequence"/>
</dbReference>
<sequence length="504" mass="55940">MFAAFVHPIQITRGPVSTHTCRKRYSAPRAVLPHESQSSLYSILGLRQSDLSTVTSAQIRRAYLELAKETHPDTSQAEAPIFDQISKAYAILSDPELRSIYDESGHEGLAAVASIKHRAEQIRDRFSSMSGEQLDFLSDTGELVGGLLSSATDEDAFDPSSVSHEDACPRSVEEAIWNIQFHPDRSVRYYGLWWIYKFKVKPAEAALVNVLQTSNDQTSLGGFGIRRRAALALGAVASAPTEANQAAAVALSDALRSPDYFLRYRAAEAIANIAQRCSLLRQQFSFPKSVTHQLKLLLLKGQKTLDAKAAAKSGFKQQESLFDLEKLDPLVREKLEAVFRERRENEKRSRRTTMTPQLGVDAVGSSSDEPYEWLLKAVSAICAKQRSHLDDQLLEVIESYTSNSVPLVRYAAHKALYALTGADTHAEQIVRALGYGVEHHYSQRVLIRDLGDLGYSKGAEAVALCPMVENSFKILALKNMLAKQKHDPSNREVRNVLSHMDSLL</sequence>
<dbReference type="PANTHER" id="PTHR44360:SF1">
    <property type="entry name" value="DNAJ HOMOLOG SUBFAMILY B MEMBER 9"/>
    <property type="match status" value="1"/>
</dbReference>
<dbReference type="GO" id="GO:0036503">
    <property type="term" value="P:ERAD pathway"/>
    <property type="evidence" value="ECO:0007669"/>
    <property type="project" value="TreeGrafter"/>
</dbReference>
<dbReference type="SMART" id="SM00567">
    <property type="entry name" value="EZ_HEAT"/>
    <property type="match status" value="3"/>
</dbReference>
<keyword evidence="1" id="KW-0143">Chaperone</keyword>
<evidence type="ECO:0000256" key="1">
    <source>
        <dbReference type="ARBA" id="ARBA00023186"/>
    </source>
</evidence>
<name>A0A2V3ISD0_9FLOR</name>
<dbReference type="InterPro" id="IPR011989">
    <property type="entry name" value="ARM-like"/>
</dbReference>
<dbReference type="SMART" id="SM00271">
    <property type="entry name" value="DnaJ"/>
    <property type="match status" value="1"/>
</dbReference>
<dbReference type="InterPro" id="IPR001623">
    <property type="entry name" value="DnaJ_domain"/>
</dbReference>
<dbReference type="PROSITE" id="PS50076">
    <property type="entry name" value="DNAJ_2"/>
    <property type="match status" value="1"/>
</dbReference>
<keyword evidence="4" id="KW-1185">Reference proteome</keyword>
<gene>
    <name evidence="3" type="ORF">BWQ96_05211</name>
</gene>
<dbReference type="InterPro" id="IPR004155">
    <property type="entry name" value="PBS_lyase_HEAT"/>
</dbReference>
<dbReference type="EMBL" id="NBIV01000073">
    <property type="protein sequence ID" value="PXF45038.1"/>
    <property type="molecule type" value="Genomic_DNA"/>
</dbReference>
<accession>A0A2V3ISD0</accession>
<dbReference type="STRING" id="448386.A0A2V3ISD0"/>
<dbReference type="InterPro" id="IPR036869">
    <property type="entry name" value="J_dom_sf"/>
</dbReference>
<dbReference type="Gene3D" id="1.10.287.110">
    <property type="entry name" value="DnaJ domain"/>
    <property type="match status" value="1"/>
</dbReference>
<dbReference type="GO" id="GO:0016829">
    <property type="term" value="F:lyase activity"/>
    <property type="evidence" value="ECO:0007669"/>
    <property type="project" value="UniProtKB-KW"/>
</dbReference>
<dbReference type="PROSITE" id="PS00636">
    <property type="entry name" value="DNAJ_1"/>
    <property type="match status" value="1"/>
</dbReference>
<feature type="domain" description="J" evidence="2">
    <location>
        <begin position="39"/>
        <end position="105"/>
    </location>
</feature>
<proteinExistence type="predicted"/>
<organism evidence="3 4">
    <name type="scientific">Gracilariopsis chorda</name>
    <dbReference type="NCBI Taxonomy" id="448386"/>
    <lineage>
        <taxon>Eukaryota</taxon>
        <taxon>Rhodophyta</taxon>
        <taxon>Florideophyceae</taxon>
        <taxon>Rhodymeniophycidae</taxon>
        <taxon>Gracilariales</taxon>
        <taxon>Gracilariaceae</taxon>
        <taxon>Gracilariopsis</taxon>
    </lineage>
</organism>
<dbReference type="InterPro" id="IPR018253">
    <property type="entry name" value="DnaJ_domain_CS"/>
</dbReference>
<dbReference type="SUPFAM" id="SSF46565">
    <property type="entry name" value="Chaperone J-domain"/>
    <property type="match status" value="1"/>
</dbReference>
<dbReference type="Gene3D" id="1.25.10.10">
    <property type="entry name" value="Leucine-rich Repeat Variant"/>
    <property type="match status" value="1"/>
</dbReference>
<keyword evidence="3" id="KW-0456">Lyase</keyword>
<dbReference type="GO" id="GO:0051087">
    <property type="term" value="F:protein-folding chaperone binding"/>
    <property type="evidence" value="ECO:0007669"/>
    <property type="project" value="TreeGrafter"/>
</dbReference>
<dbReference type="GO" id="GO:0051787">
    <property type="term" value="F:misfolded protein binding"/>
    <property type="evidence" value="ECO:0007669"/>
    <property type="project" value="TreeGrafter"/>
</dbReference>
<comment type="caution">
    <text evidence="3">The sequence shown here is derived from an EMBL/GenBank/DDBJ whole genome shotgun (WGS) entry which is preliminary data.</text>
</comment>
<dbReference type="CDD" id="cd06257">
    <property type="entry name" value="DnaJ"/>
    <property type="match status" value="1"/>
</dbReference>
<dbReference type="InterPro" id="IPR016024">
    <property type="entry name" value="ARM-type_fold"/>
</dbReference>
<dbReference type="Pfam" id="PF00226">
    <property type="entry name" value="DnaJ"/>
    <property type="match status" value="1"/>
</dbReference>
<dbReference type="GO" id="GO:0005783">
    <property type="term" value="C:endoplasmic reticulum"/>
    <property type="evidence" value="ECO:0007669"/>
    <property type="project" value="TreeGrafter"/>
</dbReference>
<dbReference type="AlphaFoldDB" id="A0A2V3ISD0"/>
<dbReference type="OrthoDB" id="10250354at2759"/>
<reference evidence="3 4" key="1">
    <citation type="journal article" date="2018" name="Mol. Biol. Evol.">
        <title>Analysis of the draft genome of the red seaweed Gracilariopsis chorda provides insights into genome size evolution in Rhodophyta.</title>
        <authorList>
            <person name="Lee J."/>
            <person name="Yang E.C."/>
            <person name="Graf L."/>
            <person name="Yang J.H."/>
            <person name="Qiu H."/>
            <person name="Zel Zion U."/>
            <person name="Chan C.X."/>
            <person name="Stephens T.G."/>
            <person name="Weber A.P.M."/>
            <person name="Boo G.H."/>
            <person name="Boo S.M."/>
            <person name="Kim K.M."/>
            <person name="Shin Y."/>
            <person name="Jung M."/>
            <person name="Lee S.J."/>
            <person name="Yim H.S."/>
            <person name="Lee J.H."/>
            <person name="Bhattacharya D."/>
            <person name="Yoon H.S."/>
        </authorList>
    </citation>
    <scope>NUCLEOTIDE SEQUENCE [LARGE SCALE GENOMIC DNA]</scope>
    <source>
        <strain evidence="3 4">SKKU-2015</strain>
        <tissue evidence="3">Whole body</tissue>
    </source>
</reference>
<evidence type="ECO:0000313" key="3">
    <source>
        <dbReference type="EMBL" id="PXF45038.1"/>
    </source>
</evidence>
<evidence type="ECO:0000259" key="2">
    <source>
        <dbReference type="PROSITE" id="PS50076"/>
    </source>
</evidence>
<dbReference type="SUPFAM" id="SSF48371">
    <property type="entry name" value="ARM repeat"/>
    <property type="match status" value="1"/>
</dbReference>
<dbReference type="PANTHER" id="PTHR44360">
    <property type="entry name" value="DNAJ HOMOLOG SUBFAMILY B MEMBER 9"/>
    <property type="match status" value="1"/>
</dbReference>
<dbReference type="InterPro" id="IPR051948">
    <property type="entry name" value="Hsp70_co-chaperone_J-domain"/>
</dbReference>